<organism evidence="3">
    <name type="scientific">Drosophila rhopaloa</name>
    <name type="common">Fruit fly</name>
    <dbReference type="NCBI Taxonomy" id="1041015"/>
    <lineage>
        <taxon>Eukaryota</taxon>
        <taxon>Metazoa</taxon>
        <taxon>Ecdysozoa</taxon>
        <taxon>Arthropoda</taxon>
        <taxon>Hexapoda</taxon>
        <taxon>Insecta</taxon>
        <taxon>Pterygota</taxon>
        <taxon>Neoptera</taxon>
        <taxon>Endopterygota</taxon>
        <taxon>Diptera</taxon>
        <taxon>Brachycera</taxon>
        <taxon>Muscomorpha</taxon>
        <taxon>Ephydroidea</taxon>
        <taxon>Drosophilidae</taxon>
        <taxon>Drosophila</taxon>
        <taxon>Sophophora</taxon>
    </lineage>
</organism>
<dbReference type="RefSeq" id="XP_016974362.1">
    <property type="nucleotide sequence ID" value="XM_017118873.1"/>
</dbReference>
<name>A0A6P4E8K9_DRORH</name>
<protein>
    <submittedName>
        <fullName evidence="3">Probable serine/threonine-protein kinase nek3 isoform X1</fullName>
    </submittedName>
</protein>
<dbReference type="GO" id="GO:0016301">
    <property type="term" value="F:kinase activity"/>
    <property type="evidence" value="ECO:0007669"/>
    <property type="project" value="UniProtKB-KW"/>
</dbReference>
<evidence type="ECO:0000256" key="1">
    <source>
        <dbReference type="SAM" id="MobiDB-lite"/>
    </source>
</evidence>
<keyword evidence="3" id="KW-0808">Transferase</keyword>
<gene>
    <name evidence="3" type="primary">LOC108041089</name>
</gene>
<accession>A0A6P4E8K9</accession>
<dbReference type="OrthoDB" id="7872805at2759"/>
<dbReference type="AlphaFoldDB" id="A0A6P4E8K9"/>
<sequence>MLRTISILVLLVCSAANMAESKPIFLKVLAPIGGYSSGSYRSTVATAPVNNQLISSLISSKIQLLNSVLQAKSSAGGYSIGFNKIVTFSSTTTTEKPVTHHTTEVNTDFTPDDSSISTTQLVYTTTTEGAVETPSPTIRPEPPFSTSTTAVIPIKSTTVVPEVTTTTTANSGYTYRTPTSGPATSSVDLHYVPAPPAQGSLQASIA</sequence>
<keyword evidence="2" id="KW-0732">Signal</keyword>
<feature type="signal peptide" evidence="2">
    <location>
        <begin position="1"/>
        <end position="21"/>
    </location>
</feature>
<proteinExistence type="predicted"/>
<keyword evidence="3" id="KW-0418">Kinase</keyword>
<reference evidence="3" key="1">
    <citation type="submission" date="2025-08" db="UniProtKB">
        <authorList>
            <consortium name="RefSeq"/>
        </authorList>
    </citation>
    <scope>IDENTIFICATION</scope>
</reference>
<dbReference type="RefSeq" id="XP_016974362.2">
    <property type="nucleotide sequence ID" value="XM_017118873.2"/>
</dbReference>
<feature type="region of interest" description="Disordered" evidence="1">
    <location>
        <begin position="126"/>
        <end position="148"/>
    </location>
</feature>
<evidence type="ECO:0000313" key="3">
    <source>
        <dbReference type="RefSeq" id="XP_016974362.1"/>
    </source>
</evidence>
<feature type="chain" id="PRO_5027560521" evidence="2">
    <location>
        <begin position="22"/>
        <end position="206"/>
    </location>
</feature>
<dbReference type="GeneID" id="108041089"/>
<evidence type="ECO:0000256" key="2">
    <source>
        <dbReference type="SAM" id="SignalP"/>
    </source>
</evidence>